<dbReference type="Proteomes" id="UP000033647">
    <property type="component" value="Unassembled WGS sequence"/>
</dbReference>
<gene>
    <name evidence="2" type="ORF">TI39_contig4283g00001</name>
</gene>
<proteinExistence type="predicted"/>
<accession>A0A0F4G8G7</accession>
<feature type="region of interest" description="Disordered" evidence="1">
    <location>
        <begin position="1"/>
        <end position="49"/>
    </location>
</feature>
<evidence type="ECO:0000256" key="1">
    <source>
        <dbReference type="SAM" id="MobiDB-lite"/>
    </source>
</evidence>
<evidence type="ECO:0000313" key="3">
    <source>
        <dbReference type="Proteomes" id="UP000033647"/>
    </source>
</evidence>
<evidence type="ECO:0000313" key="2">
    <source>
        <dbReference type="EMBL" id="KJX93619.1"/>
    </source>
</evidence>
<dbReference type="AlphaFoldDB" id="A0A0F4G8G7"/>
<dbReference type="EMBL" id="LAFY01004242">
    <property type="protein sequence ID" value="KJX93619.1"/>
    <property type="molecule type" value="Genomic_DNA"/>
</dbReference>
<reference evidence="2 3" key="1">
    <citation type="submission" date="2015-03" db="EMBL/GenBank/DDBJ databases">
        <title>RNA-seq based gene annotation and comparative genomics of four Zymoseptoria species reveal species-specific pathogenicity related genes and transposable element activity.</title>
        <authorList>
            <person name="Grandaubert J."/>
            <person name="Bhattacharyya A."/>
            <person name="Stukenbrock E.H."/>
        </authorList>
    </citation>
    <scope>NUCLEOTIDE SEQUENCE [LARGE SCALE GENOMIC DNA]</scope>
    <source>
        <strain evidence="2 3">Zb18110</strain>
    </source>
</reference>
<keyword evidence="3" id="KW-1185">Reference proteome</keyword>
<protein>
    <submittedName>
        <fullName evidence="2">Uncharacterized protein</fullName>
    </submittedName>
</protein>
<feature type="non-terminal residue" evidence="2">
    <location>
        <position position="1"/>
    </location>
</feature>
<sequence>SENGTNAQRLPEFSLFVTADGPADKPTTTNSAGDDLSNEATSPNSRNEELETANAWNLLFRDNHNLAERLRDVKNSNKQLTCELRCVKYQSRYIAGRGALAVQAALQPVLQHLLHDSQMRMTLQIVQTHLRHDMLEDVQTTFEEYMSKTLIETKAFKQQKENEVRAAEELVKTNEKELLEERTKLADRFVEFGKVVIAKGGFAKEDVAVLTGLLTKL</sequence>
<feature type="compositionally biased region" description="Polar residues" evidence="1">
    <location>
        <begin position="26"/>
        <end position="45"/>
    </location>
</feature>
<organism evidence="2 3">
    <name type="scientific">Zymoseptoria brevis</name>
    <dbReference type="NCBI Taxonomy" id="1047168"/>
    <lineage>
        <taxon>Eukaryota</taxon>
        <taxon>Fungi</taxon>
        <taxon>Dikarya</taxon>
        <taxon>Ascomycota</taxon>
        <taxon>Pezizomycotina</taxon>
        <taxon>Dothideomycetes</taxon>
        <taxon>Dothideomycetidae</taxon>
        <taxon>Mycosphaerellales</taxon>
        <taxon>Mycosphaerellaceae</taxon>
        <taxon>Zymoseptoria</taxon>
    </lineage>
</organism>
<comment type="caution">
    <text evidence="2">The sequence shown here is derived from an EMBL/GenBank/DDBJ whole genome shotgun (WGS) entry which is preliminary data.</text>
</comment>
<name>A0A0F4G8G7_9PEZI</name>